<reference evidence="2" key="1">
    <citation type="submission" date="2024-02" db="UniProtKB">
        <authorList>
            <consortium name="WormBaseParasite"/>
        </authorList>
    </citation>
    <scope>IDENTIFICATION</scope>
</reference>
<organism evidence="1 2">
    <name type="scientific">Mesorhabditis belari</name>
    <dbReference type="NCBI Taxonomy" id="2138241"/>
    <lineage>
        <taxon>Eukaryota</taxon>
        <taxon>Metazoa</taxon>
        <taxon>Ecdysozoa</taxon>
        <taxon>Nematoda</taxon>
        <taxon>Chromadorea</taxon>
        <taxon>Rhabditida</taxon>
        <taxon>Rhabditina</taxon>
        <taxon>Rhabditomorpha</taxon>
        <taxon>Rhabditoidea</taxon>
        <taxon>Rhabditidae</taxon>
        <taxon>Mesorhabditinae</taxon>
        <taxon>Mesorhabditis</taxon>
    </lineage>
</organism>
<dbReference type="WBParaSite" id="MBELARI_LOCUS14816">
    <property type="protein sequence ID" value="MBELARI_LOCUS14816"/>
    <property type="gene ID" value="MBELARI_LOCUS14816"/>
</dbReference>
<dbReference type="AlphaFoldDB" id="A0AAF3ELI2"/>
<dbReference type="InterPro" id="IPR021986">
    <property type="entry name" value="Spherulin4"/>
</dbReference>
<dbReference type="PANTHER" id="PTHR35040">
    <property type="match status" value="1"/>
</dbReference>
<proteinExistence type="predicted"/>
<evidence type="ECO:0000313" key="1">
    <source>
        <dbReference type="Proteomes" id="UP000887575"/>
    </source>
</evidence>
<protein>
    <recommendedName>
        <fullName evidence="3">Spherulation-specific family 4</fullName>
    </recommendedName>
</protein>
<dbReference type="PANTHER" id="PTHR35040:SF9">
    <property type="entry name" value="4-LIKE CELL SURFACE PROTEIN, PUTATIVE (AFU_ORTHOLOGUE AFUA_4G14080)-RELATED"/>
    <property type="match status" value="1"/>
</dbReference>
<name>A0AAF3ELI2_9BILA</name>
<accession>A0AAF3ELI2</accession>
<sequence length="246" mass="26527">MVFLLAVLGSVKAVGVVVPAYFYPSGTGLSNWNTLAANANKIELTAILNPNSGPGTSADPIYKTAIAKVRAAGGKVIGYVPTGYGKNAIAAVKAQVNKYFSFYTLDGIFFDEMANGNSAAHVNYYKTLHQFVKAKSAKYEVINNPGLNLPEIYVSTPVADRFAVYENPQANYPAYRVTAWMGKYSTNRFIHIVYNATAAQLNHDVNVAIAKHAGSVYITNLKTPNPYAQLPSYWASEVTAVAAKGK</sequence>
<evidence type="ECO:0000313" key="2">
    <source>
        <dbReference type="WBParaSite" id="MBELARI_LOCUS14816"/>
    </source>
</evidence>
<dbReference type="Proteomes" id="UP000887575">
    <property type="component" value="Unassembled WGS sequence"/>
</dbReference>
<keyword evidence="1" id="KW-1185">Reference proteome</keyword>
<dbReference type="Pfam" id="PF12138">
    <property type="entry name" value="Spherulin4"/>
    <property type="match status" value="1"/>
</dbReference>
<evidence type="ECO:0008006" key="3">
    <source>
        <dbReference type="Google" id="ProtNLM"/>
    </source>
</evidence>